<feature type="active site" description="Proton acceptor" evidence="10">
    <location>
        <position position="879"/>
    </location>
</feature>
<gene>
    <name evidence="16" type="primary">GCN2</name>
    <name evidence="16" type="ORF">LTR05_000108</name>
</gene>
<evidence type="ECO:0000259" key="15">
    <source>
        <dbReference type="PROSITE" id="PS50908"/>
    </source>
</evidence>
<dbReference type="Pfam" id="PF13393">
    <property type="entry name" value="tRNA-synt_His"/>
    <property type="match status" value="1"/>
</dbReference>
<dbReference type="GO" id="GO:0004694">
    <property type="term" value="F:eukaryotic translation initiation factor 2alpha kinase activity"/>
    <property type="evidence" value="ECO:0007669"/>
    <property type="project" value="InterPro"/>
</dbReference>
<evidence type="ECO:0000256" key="6">
    <source>
        <dbReference type="ARBA" id="ARBA00022840"/>
    </source>
</evidence>
<dbReference type="PROSITE" id="PS50011">
    <property type="entry name" value="PROTEIN_KINASE_DOM"/>
    <property type="match status" value="2"/>
</dbReference>
<keyword evidence="4 11" id="KW-0547">Nucleotide-binding</keyword>
<evidence type="ECO:0000256" key="13">
    <source>
        <dbReference type="SAM" id="MobiDB-lite"/>
    </source>
</evidence>
<evidence type="ECO:0000256" key="9">
    <source>
        <dbReference type="ARBA" id="ARBA00048679"/>
    </source>
</evidence>
<dbReference type="InterPro" id="IPR017441">
    <property type="entry name" value="Protein_kinase_ATP_BS"/>
</dbReference>
<evidence type="ECO:0000256" key="3">
    <source>
        <dbReference type="ARBA" id="ARBA00022679"/>
    </source>
</evidence>
<evidence type="ECO:0000256" key="7">
    <source>
        <dbReference type="ARBA" id="ARBA00037982"/>
    </source>
</evidence>
<dbReference type="InterPro" id="IPR000719">
    <property type="entry name" value="Prot_kinase_dom"/>
</dbReference>
<feature type="region of interest" description="Disordered" evidence="13">
    <location>
        <begin position="1515"/>
        <end position="1537"/>
    </location>
</feature>
<evidence type="ECO:0000259" key="14">
    <source>
        <dbReference type="PROSITE" id="PS50011"/>
    </source>
</evidence>
<feature type="region of interest" description="Disordered" evidence="13">
    <location>
        <begin position="241"/>
        <end position="261"/>
    </location>
</feature>
<dbReference type="Pfam" id="PF05773">
    <property type="entry name" value="RWD"/>
    <property type="match status" value="1"/>
</dbReference>
<keyword evidence="17" id="KW-1185">Reference proteome</keyword>
<keyword evidence="16" id="KW-0396">Initiation factor</keyword>
<feature type="domain" description="RWD" evidence="15">
    <location>
        <begin position="73"/>
        <end position="181"/>
    </location>
</feature>
<evidence type="ECO:0000256" key="10">
    <source>
        <dbReference type="PIRSR" id="PIRSR000660-1"/>
    </source>
</evidence>
<dbReference type="GO" id="GO:0005634">
    <property type="term" value="C:nucleus"/>
    <property type="evidence" value="ECO:0007669"/>
    <property type="project" value="TreeGrafter"/>
</dbReference>
<reference evidence="16 17" key="1">
    <citation type="submission" date="2023-08" db="EMBL/GenBank/DDBJ databases">
        <title>Black Yeasts Isolated from many extreme environments.</title>
        <authorList>
            <person name="Coleine C."/>
            <person name="Stajich J.E."/>
            <person name="Selbmann L."/>
        </authorList>
    </citation>
    <scope>NUCLEOTIDE SEQUENCE [LARGE SCALE GENOMIC DNA]</scope>
    <source>
        <strain evidence="16 17">CCFEE 5910</strain>
    </source>
</reference>
<dbReference type="GO" id="GO:0000077">
    <property type="term" value="P:DNA damage checkpoint signaling"/>
    <property type="evidence" value="ECO:0007669"/>
    <property type="project" value="InterPro"/>
</dbReference>
<keyword evidence="6 11" id="KW-0067">ATP-binding</keyword>
<feature type="compositionally biased region" description="Polar residues" evidence="13">
    <location>
        <begin position="244"/>
        <end position="258"/>
    </location>
</feature>
<feature type="compositionally biased region" description="Low complexity" evidence="13">
    <location>
        <begin position="743"/>
        <end position="755"/>
    </location>
</feature>
<keyword evidence="16" id="KW-0648">Protein biosynthesis</keyword>
<evidence type="ECO:0000256" key="4">
    <source>
        <dbReference type="ARBA" id="ARBA00022741"/>
    </source>
</evidence>
<keyword evidence="3 16" id="KW-0808">Transferase</keyword>
<feature type="compositionally biased region" description="Polar residues" evidence="13">
    <location>
        <begin position="8"/>
        <end position="18"/>
    </location>
</feature>
<dbReference type="PIRSF" id="PIRSF000660">
    <property type="entry name" value="Ser/Thr_PK_GCN2"/>
    <property type="match status" value="1"/>
</dbReference>
<dbReference type="SUPFAM" id="SSF55681">
    <property type="entry name" value="Class II aaRS and biotin synthetases"/>
    <property type="match status" value="1"/>
</dbReference>
<dbReference type="InterPro" id="IPR016255">
    <property type="entry name" value="Gcn2"/>
</dbReference>
<dbReference type="Gene3D" id="3.30.930.10">
    <property type="entry name" value="Bira Bifunctional Protein, Domain 2"/>
    <property type="match status" value="1"/>
</dbReference>
<dbReference type="PANTHER" id="PTHR11042">
    <property type="entry name" value="EUKARYOTIC TRANSLATION INITIATION FACTOR 2-ALPHA KINASE EIF2-ALPHA KINASE -RELATED"/>
    <property type="match status" value="1"/>
</dbReference>
<protein>
    <recommendedName>
        <fullName evidence="1">non-specific serine/threonine protein kinase</fullName>
        <ecNumber evidence="1">2.7.11.1</ecNumber>
    </recommendedName>
</protein>
<organism evidence="16 17">
    <name type="scientific">Lithohypha guttulata</name>
    <dbReference type="NCBI Taxonomy" id="1690604"/>
    <lineage>
        <taxon>Eukaryota</taxon>
        <taxon>Fungi</taxon>
        <taxon>Dikarya</taxon>
        <taxon>Ascomycota</taxon>
        <taxon>Pezizomycotina</taxon>
        <taxon>Eurotiomycetes</taxon>
        <taxon>Chaetothyriomycetidae</taxon>
        <taxon>Chaetothyriales</taxon>
        <taxon>Trichomeriaceae</taxon>
        <taxon>Lithohypha</taxon>
    </lineage>
</organism>
<feature type="binding site" evidence="11">
    <location>
        <begin position="602"/>
        <end position="610"/>
    </location>
    <ligand>
        <name>ATP</name>
        <dbReference type="ChEBI" id="CHEBI:30616"/>
    </ligand>
</feature>
<dbReference type="Proteomes" id="UP001309876">
    <property type="component" value="Unassembled WGS sequence"/>
</dbReference>
<dbReference type="InterPro" id="IPR050339">
    <property type="entry name" value="CC_SR_Kinase"/>
</dbReference>
<evidence type="ECO:0000256" key="12">
    <source>
        <dbReference type="PROSITE-ProRule" id="PRU10141"/>
    </source>
</evidence>
<dbReference type="InterPro" id="IPR006575">
    <property type="entry name" value="RWD_dom"/>
</dbReference>
<dbReference type="SUPFAM" id="SSF56112">
    <property type="entry name" value="Protein kinase-like (PK-like)"/>
    <property type="match status" value="2"/>
</dbReference>
<dbReference type="EMBL" id="JAVRRJ010000001">
    <property type="protein sequence ID" value="KAK5089940.1"/>
    <property type="molecule type" value="Genomic_DNA"/>
</dbReference>
<dbReference type="GO" id="GO:0005737">
    <property type="term" value="C:cytoplasm"/>
    <property type="evidence" value="ECO:0007669"/>
    <property type="project" value="TreeGrafter"/>
</dbReference>
<sequence>MAKKNKNRGATAQPSQPAQVVPKETTQDVQPSVVDSHAHGLSKGNTMEMVNMFDDIFSDHDKAVLEAFPKRKQIVGILKSIYANEIRLRARKTVWGLPVLAFEIAVTALDDASVFVRLDVELPDNYPKIPPVIRLDELEPDDATLRKNLRDVIAHFEKTELGDDSMVSSMLQGIQDKLGDAHAEIQKRAQGTSLEQERATVESAAQVNATIRQQLLSRQKEAETAASEAKLAQEFDAQRRRRQLLSSNESAPDQSTTAGEDYPADCIVFDHDVTISDASYESALTFRAVQPMGTLYHRNGKLVTIACPFRGGEIIKMQLVLKEVRLASAEDSEAQYRQTMSQIELALQEVKTFEHSSIVKIHDYKLVQILNDNAMAYWELYILTEHAQQSLDGLLDMVDGLGAVKVRTYARSILDALEFYDRKGYVHPAIHAYNILLFGSQHKTYQAKLSDGYGTTLRELVERAQASQPPELNQGNWAAPELIGGRSARSNKTCIWELGVVLLQMVLGNDMTKKYTSPEDALSQAGLDQDFDYMISKMCSISARKRPSAFQAQSFQFFKNHDLSVFQSENESRRMTKAALVPKSGRVSESRWISEWEPVEKLGKGGFGTVVKARHRLDGHFYAIKQLKCKSIRDLEDIWGEVRMLAQLNHPGIVRYFVAWSEEDPQITADSETSTALTDPRSFAPPTGSVALRNSLFAVPSTGHDFMDPSLAQLSDVEDDENEAEDVTQSTESSDDGNMFGYQSAPSASDADSQALESEAEVDPESDPFGLQAVANNLDEAPNLFESDSADKARERTNIPSRPQPFIAAKGTPSVLRRPPQYYNKSLTLFIQMELCDTGTLLELIRNGLPDQVNEAWRIFRLVVDGLEYIHEQGVVHRDLKPTNIFIDSHNMPKIGDFGLAAASQATVNGSKLATHVAGPLSKGVGTLFYIAPELGDSKSTGQYSTKADMFALGVIFFEMCFPFRTATERVSWMRSINKDGSQLPSRFENPEYKTQGRIIVSLLDHNPDRRPSARALLLDPEIPEPLEEDKEQRYFQRLVQGDPQQFQLVMQNFMGRTASRPQMLSYAHVDKEDFRIPDEYLLSVLQQKLRDVFKAHGGVESNRETIFPVEGLYPNTAKFLDAAGFTVQLPYDLTVPFARAIAVRKPQYTKSFTFGIVFRQRKELGLEPLCIPEVDFDLVSYSAQDLSLRDAQVISVLDDCLLKLSSLFSRSFSIIVSHGDLLDLILDACGVPEQRIEVVKRLLSNLNIGKTTWKQLQQELQSPEAGLTSTMVSDLSGFNISSGLEEVRDRVLRSLNKLKKADLATKATRTLTRLQEVNDYINSFRVRTPVLFSPLSNTSEMLYRGSLMFKCTESKSSKAIAVGGRYDALIRSYQTPTHKTFARAAGFRINIMDLVAHARSDAQSTIGKSARTKGVIPATIEPRIDIVVTSFDEATLYGTCVEILRNLLDAGMSAELSDPFSNMDELDQAYSNVSRFWVVIVRPGGTKIKVRSPNKDENEVVSSDLTKWLRDEMEERQPASISEPVLRRTRSSHGAGERENVTILTPQHKSKKVNRAMIVDSARSAAQDLAESISKNCRVLAIDTDDDTLQRLRNTRLADSETWRTLRHSVALTDREYIQEIQEQLQDWNKAGQDGAFVCNYKTKTCIFYDFGKA</sequence>
<dbReference type="SUPFAM" id="SSF54495">
    <property type="entry name" value="UBC-like"/>
    <property type="match status" value="1"/>
</dbReference>
<feature type="domain" description="Protein kinase" evidence="14">
    <location>
        <begin position="269"/>
        <end position="558"/>
    </location>
</feature>
<dbReference type="PROSITE" id="PS00107">
    <property type="entry name" value="PROTEIN_KINASE_ATP"/>
    <property type="match status" value="1"/>
</dbReference>
<dbReference type="InterPro" id="IPR011009">
    <property type="entry name" value="Kinase-like_dom_sf"/>
</dbReference>
<evidence type="ECO:0000256" key="8">
    <source>
        <dbReference type="ARBA" id="ARBA00047899"/>
    </source>
</evidence>
<dbReference type="PROSITE" id="PS50908">
    <property type="entry name" value="RWD"/>
    <property type="match status" value="1"/>
</dbReference>
<dbReference type="InterPro" id="IPR008271">
    <property type="entry name" value="Ser/Thr_kinase_AS"/>
</dbReference>
<feature type="compositionally biased region" description="Acidic residues" evidence="13">
    <location>
        <begin position="717"/>
        <end position="726"/>
    </location>
</feature>
<keyword evidence="5 16" id="KW-0418">Kinase</keyword>
<dbReference type="SMART" id="SM00220">
    <property type="entry name" value="S_TKc"/>
    <property type="match status" value="1"/>
</dbReference>
<feature type="domain" description="Protein kinase" evidence="14">
    <location>
        <begin position="596"/>
        <end position="1023"/>
    </location>
</feature>
<keyword evidence="2" id="KW-0723">Serine/threonine-protein kinase</keyword>
<dbReference type="PANTHER" id="PTHR11042:SF136">
    <property type="entry name" value="EIF-2-ALPHA KINASE GCN2"/>
    <property type="match status" value="1"/>
</dbReference>
<dbReference type="GO" id="GO:0003743">
    <property type="term" value="F:translation initiation factor activity"/>
    <property type="evidence" value="ECO:0007669"/>
    <property type="project" value="UniProtKB-KW"/>
</dbReference>
<dbReference type="InterPro" id="IPR024435">
    <property type="entry name" value="HisRS-related_dom"/>
</dbReference>
<dbReference type="InterPro" id="IPR016135">
    <property type="entry name" value="UBQ-conjugating_enzyme/RWD"/>
</dbReference>
<dbReference type="PROSITE" id="PS00108">
    <property type="entry name" value="PROTEIN_KINASE_ST"/>
    <property type="match status" value="1"/>
</dbReference>
<evidence type="ECO:0000256" key="1">
    <source>
        <dbReference type="ARBA" id="ARBA00012513"/>
    </source>
</evidence>
<dbReference type="InterPro" id="IPR045864">
    <property type="entry name" value="aa-tRNA-synth_II/BPL/LPL"/>
</dbReference>
<dbReference type="InterPro" id="IPR041715">
    <property type="entry name" value="HisRS-like_core"/>
</dbReference>
<dbReference type="Pfam" id="PF00069">
    <property type="entry name" value="Pkinase"/>
    <property type="match status" value="3"/>
</dbReference>
<dbReference type="Gene3D" id="3.30.200.20">
    <property type="entry name" value="Phosphorylase Kinase, domain 1"/>
    <property type="match status" value="1"/>
</dbReference>
<dbReference type="Pfam" id="PF12745">
    <property type="entry name" value="HGTP_anticodon2"/>
    <property type="match status" value="1"/>
</dbReference>
<feature type="binding site" evidence="11 12">
    <location>
        <position position="625"/>
    </location>
    <ligand>
        <name>ATP</name>
        <dbReference type="ChEBI" id="CHEBI:30616"/>
    </ligand>
</feature>
<name>A0AAN7Y8J8_9EURO</name>
<evidence type="ECO:0000313" key="17">
    <source>
        <dbReference type="Proteomes" id="UP001309876"/>
    </source>
</evidence>
<dbReference type="EC" id="2.7.11.1" evidence="1"/>
<comment type="similarity">
    <text evidence="7">Belongs to the protein kinase superfamily. Ser/Thr protein kinase family. GCN2 subfamily.</text>
</comment>
<evidence type="ECO:0000313" key="16">
    <source>
        <dbReference type="EMBL" id="KAK5089940.1"/>
    </source>
</evidence>
<evidence type="ECO:0000256" key="11">
    <source>
        <dbReference type="PIRSR" id="PIRSR000660-2"/>
    </source>
</evidence>
<proteinExistence type="inferred from homology"/>
<dbReference type="Gene3D" id="1.10.510.10">
    <property type="entry name" value="Transferase(Phosphotransferase) domain 1"/>
    <property type="match status" value="2"/>
</dbReference>
<evidence type="ECO:0000256" key="5">
    <source>
        <dbReference type="ARBA" id="ARBA00022777"/>
    </source>
</evidence>
<comment type="catalytic activity">
    <reaction evidence="8">
        <text>L-threonyl-[protein] + ATP = O-phospho-L-threonyl-[protein] + ADP + H(+)</text>
        <dbReference type="Rhea" id="RHEA:46608"/>
        <dbReference type="Rhea" id="RHEA-COMP:11060"/>
        <dbReference type="Rhea" id="RHEA-COMP:11605"/>
        <dbReference type="ChEBI" id="CHEBI:15378"/>
        <dbReference type="ChEBI" id="CHEBI:30013"/>
        <dbReference type="ChEBI" id="CHEBI:30616"/>
        <dbReference type="ChEBI" id="CHEBI:61977"/>
        <dbReference type="ChEBI" id="CHEBI:456216"/>
        <dbReference type="EC" id="2.7.11.1"/>
    </reaction>
</comment>
<feature type="region of interest" description="Disordered" evidence="13">
    <location>
        <begin position="717"/>
        <end position="767"/>
    </location>
</feature>
<accession>A0AAN7Y8J8</accession>
<dbReference type="GO" id="GO:0005524">
    <property type="term" value="F:ATP binding"/>
    <property type="evidence" value="ECO:0007669"/>
    <property type="project" value="UniProtKB-UniRule"/>
</dbReference>
<dbReference type="Gene3D" id="3.10.110.10">
    <property type="entry name" value="Ubiquitin Conjugating Enzyme"/>
    <property type="match status" value="1"/>
</dbReference>
<evidence type="ECO:0000256" key="2">
    <source>
        <dbReference type="ARBA" id="ARBA00022527"/>
    </source>
</evidence>
<comment type="catalytic activity">
    <reaction evidence="9">
        <text>L-seryl-[protein] + ATP = O-phospho-L-seryl-[protein] + ADP + H(+)</text>
        <dbReference type="Rhea" id="RHEA:17989"/>
        <dbReference type="Rhea" id="RHEA-COMP:9863"/>
        <dbReference type="Rhea" id="RHEA-COMP:11604"/>
        <dbReference type="ChEBI" id="CHEBI:15378"/>
        <dbReference type="ChEBI" id="CHEBI:29999"/>
        <dbReference type="ChEBI" id="CHEBI:30616"/>
        <dbReference type="ChEBI" id="CHEBI:83421"/>
        <dbReference type="ChEBI" id="CHEBI:456216"/>
        <dbReference type="EC" id="2.7.11.1"/>
    </reaction>
</comment>
<comment type="caution">
    <text evidence="16">The sequence shown here is derived from an EMBL/GenBank/DDBJ whole genome shotgun (WGS) entry which is preliminary data.</text>
</comment>
<feature type="region of interest" description="Disordered" evidence="13">
    <location>
        <begin position="1"/>
        <end position="40"/>
    </location>
</feature>